<dbReference type="Gene3D" id="3.90.550.10">
    <property type="entry name" value="Spore Coat Polysaccharide Biosynthesis Protein SpsA, Chain A"/>
    <property type="match status" value="1"/>
</dbReference>
<keyword evidence="1 4" id="KW-0808">Transferase</keyword>
<dbReference type="Pfam" id="PF00483">
    <property type="entry name" value="NTP_transferase"/>
    <property type="match status" value="1"/>
</dbReference>
<sequence length="253" mass="28409">MLARKVDVVVLMAGEGRRLRPLTNDRPKGLLLCEDGLSIFNHLIKSFVSWDWDATIIPVVGHGRPKVMEELDSLSDLAKFDHVCNPFYANTGPLISLWLGLIQSKNDSVVIVNGDTLIKESLVENIVKWTNAPTDVKKPTVSLCVSKASQFYKDDMKVMLDENGQFVKAGKDLNAAKCRLKSAGVISVKDANSKRALKYMVNQLIMKPDTSLKSYYWHNLFNEIKDVFKIDLLEVGLDSWYEVDTSADLKTMV</sequence>
<gene>
    <name evidence="4" type="ORF">DealDRAFT_1654</name>
</gene>
<dbReference type="PANTHER" id="PTHR43584">
    <property type="entry name" value="NUCLEOTIDYL TRANSFERASE"/>
    <property type="match status" value="1"/>
</dbReference>
<feature type="domain" description="Nucleotidyl transferase" evidence="3">
    <location>
        <begin position="9"/>
        <end position="131"/>
    </location>
</feature>
<accession>C0GGU0</accession>
<dbReference type="Proteomes" id="UP000006443">
    <property type="component" value="Unassembled WGS sequence"/>
</dbReference>
<dbReference type="AlphaFoldDB" id="C0GGU0"/>
<keyword evidence="2" id="KW-0548">Nucleotidyltransferase</keyword>
<protein>
    <submittedName>
        <fullName evidence="4">Sugar nucleotidyltransferase-like protein</fullName>
    </submittedName>
</protein>
<dbReference type="InterPro" id="IPR050065">
    <property type="entry name" value="GlmU-like"/>
</dbReference>
<dbReference type="InterPro" id="IPR005835">
    <property type="entry name" value="NTP_transferase_dom"/>
</dbReference>
<evidence type="ECO:0000259" key="3">
    <source>
        <dbReference type="Pfam" id="PF00483"/>
    </source>
</evidence>
<name>C0GGU0_DETAL</name>
<dbReference type="eggNOG" id="COG1213">
    <property type="taxonomic scope" value="Bacteria"/>
</dbReference>
<comment type="caution">
    <text evidence="4">The sequence shown here is derived from an EMBL/GenBank/DDBJ whole genome shotgun (WGS) entry which is preliminary data.</text>
</comment>
<dbReference type="RefSeq" id="WP_008516536.1">
    <property type="nucleotide sequence ID" value="NZ_ACJM01000007.1"/>
</dbReference>
<dbReference type="PANTHER" id="PTHR43584:SF8">
    <property type="entry name" value="N-ACETYLMURAMATE ALPHA-1-PHOSPHATE URIDYLYLTRANSFERASE"/>
    <property type="match status" value="1"/>
</dbReference>
<evidence type="ECO:0000313" key="5">
    <source>
        <dbReference type="Proteomes" id="UP000006443"/>
    </source>
</evidence>
<dbReference type="EMBL" id="ACJM01000007">
    <property type="protein sequence ID" value="EEG77531.1"/>
    <property type="molecule type" value="Genomic_DNA"/>
</dbReference>
<dbReference type="GO" id="GO:0016779">
    <property type="term" value="F:nucleotidyltransferase activity"/>
    <property type="evidence" value="ECO:0007669"/>
    <property type="project" value="UniProtKB-KW"/>
</dbReference>
<reference evidence="4 5" key="1">
    <citation type="submission" date="2009-02" db="EMBL/GenBank/DDBJ databases">
        <title>Sequencing of the draft genome and assembly of Dethiobacter alkaliphilus AHT 1.</title>
        <authorList>
            <consortium name="US DOE Joint Genome Institute (JGI-PGF)"/>
            <person name="Lucas S."/>
            <person name="Copeland A."/>
            <person name="Lapidus A."/>
            <person name="Glavina del Rio T."/>
            <person name="Dalin E."/>
            <person name="Tice H."/>
            <person name="Bruce D."/>
            <person name="Goodwin L."/>
            <person name="Pitluck S."/>
            <person name="Larimer F."/>
            <person name="Land M.L."/>
            <person name="Hauser L."/>
            <person name="Muyzer G."/>
        </authorList>
    </citation>
    <scope>NUCLEOTIDE SEQUENCE [LARGE SCALE GENOMIC DNA]</scope>
    <source>
        <strain evidence="4 5">AHT 1</strain>
    </source>
</reference>
<dbReference type="InterPro" id="IPR029044">
    <property type="entry name" value="Nucleotide-diphossugar_trans"/>
</dbReference>
<keyword evidence="5" id="KW-1185">Reference proteome</keyword>
<evidence type="ECO:0000256" key="2">
    <source>
        <dbReference type="ARBA" id="ARBA00022695"/>
    </source>
</evidence>
<dbReference type="SUPFAM" id="SSF53448">
    <property type="entry name" value="Nucleotide-diphospho-sugar transferases"/>
    <property type="match status" value="1"/>
</dbReference>
<evidence type="ECO:0000256" key="1">
    <source>
        <dbReference type="ARBA" id="ARBA00022679"/>
    </source>
</evidence>
<evidence type="ECO:0000313" key="4">
    <source>
        <dbReference type="EMBL" id="EEG77531.1"/>
    </source>
</evidence>
<organism evidence="4 5">
    <name type="scientific">Dethiobacter alkaliphilus AHT 1</name>
    <dbReference type="NCBI Taxonomy" id="555088"/>
    <lineage>
        <taxon>Bacteria</taxon>
        <taxon>Bacillati</taxon>
        <taxon>Bacillota</taxon>
        <taxon>Dethiobacteria</taxon>
        <taxon>Dethiobacterales</taxon>
        <taxon>Dethiobacteraceae</taxon>
        <taxon>Dethiobacter</taxon>
    </lineage>
</organism>
<proteinExistence type="predicted"/>
<dbReference type="STRING" id="555088.DealDRAFT_1654"/>
<dbReference type="OrthoDB" id="9802794at2"/>